<organism evidence="11 12">
    <name type="scientific">Cereibacter ovatus</name>
    <dbReference type="NCBI Taxonomy" id="439529"/>
    <lineage>
        <taxon>Bacteria</taxon>
        <taxon>Pseudomonadati</taxon>
        <taxon>Pseudomonadota</taxon>
        <taxon>Alphaproteobacteria</taxon>
        <taxon>Rhodobacterales</taxon>
        <taxon>Paracoccaceae</taxon>
        <taxon>Cereibacter</taxon>
    </lineage>
</organism>
<dbReference type="Gene3D" id="3.40.430.10">
    <property type="entry name" value="Dihydrofolate Reductase, subunit A"/>
    <property type="match status" value="1"/>
</dbReference>
<evidence type="ECO:0000313" key="12">
    <source>
        <dbReference type="Proteomes" id="UP000219467"/>
    </source>
</evidence>
<dbReference type="InterPro" id="IPR001796">
    <property type="entry name" value="DHFR_dom"/>
</dbReference>
<dbReference type="PANTHER" id="PTHR48069">
    <property type="entry name" value="DIHYDROFOLATE REDUCTASE"/>
    <property type="match status" value="1"/>
</dbReference>
<keyword evidence="4 8" id="KW-0554">One-carbon metabolism</keyword>
<keyword evidence="12" id="KW-1185">Reference proteome</keyword>
<evidence type="ECO:0000313" key="11">
    <source>
        <dbReference type="EMBL" id="SNX72796.1"/>
    </source>
</evidence>
<dbReference type="PROSITE" id="PS51330">
    <property type="entry name" value="DHFR_2"/>
    <property type="match status" value="1"/>
</dbReference>
<dbReference type="SUPFAM" id="SSF53597">
    <property type="entry name" value="Dihydrofolate reductase-like"/>
    <property type="match status" value="1"/>
</dbReference>
<dbReference type="GO" id="GO:0005829">
    <property type="term" value="C:cytosol"/>
    <property type="evidence" value="ECO:0007669"/>
    <property type="project" value="TreeGrafter"/>
</dbReference>
<keyword evidence="6 8" id="KW-0560">Oxidoreductase</keyword>
<name>A0A285D0H2_9RHOB</name>
<evidence type="ECO:0000259" key="10">
    <source>
        <dbReference type="PROSITE" id="PS51330"/>
    </source>
</evidence>
<evidence type="ECO:0000256" key="1">
    <source>
        <dbReference type="ARBA" id="ARBA00004903"/>
    </source>
</evidence>
<dbReference type="GO" id="GO:0046452">
    <property type="term" value="P:dihydrofolate metabolic process"/>
    <property type="evidence" value="ECO:0007669"/>
    <property type="project" value="TreeGrafter"/>
</dbReference>
<gene>
    <name evidence="11" type="ORF">SAMN05878503_11348</name>
</gene>
<evidence type="ECO:0000256" key="2">
    <source>
        <dbReference type="ARBA" id="ARBA00009539"/>
    </source>
</evidence>
<dbReference type="EC" id="1.5.1.3" evidence="3 8"/>
<dbReference type="RefSeq" id="WP_097031148.1">
    <property type="nucleotide sequence ID" value="NZ_OAOQ01000013.1"/>
</dbReference>
<evidence type="ECO:0000256" key="7">
    <source>
        <dbReference type="ARBA" id="ARBA00025067"/>
    </source>
</evidence>
<dbReference type="GO" id="GO:0006730">
    <property type="term" value="P:one-carbon metabolic process"/>
    <property type="evidence" value="ECO:0007669"/>
    <property type="project" value="UniProtKB-KW"/>
</dbReference>
<dbReference type="PROSITE" id="PS00075">
    <property type="entry name" value="DHFR_1"/>
    <property type="match status" value="1"/>
</dbReference>
<evidence type="ECO:0000256" key="4">
    <source>
        <dbReference type="ARBA" id="ARBA00022563"/>
    </source>
</evidence>
<proteinExistence type="inferred from homology"/>
<protein>
    <recommendedName>
        <fullName evidence="3 8">Dihydrofolate reductase</fullName>
        <ecNumber evidence="3 8">1.5.1.3</ecNumber>
    </recommendedName>
</protein>
<comment type="similarity">
    <text evidence="2 8 9">Belongs to the dihydrofolate reductase family.</text>
</comment>
<sequence length="159" mass="17266">MLTVVVARAKGGAIGKGGTIPWHAPEDLAFFQRETLGGAVIMGRRTWESLPKRPLPRRMNIVVTSGAPEGEAVFCRFDAAIPAARAAGHARIYSIGGAGIFAAHLPLADRLLLTEVDLAVEGADTFFPDFDPAGWTCISRMELRRDGPACILHEYLRRR</sequence>
<dbReference type="GO" id="GO:0004146">
    <property type="term" value="F:dihydrofolate reductase activity"/>
    <property type="evidence" value="ECO:0007669"/>
    <property type="project" value="UniProtKB-EC"/>
</dbReference>
<keyword evidence="5 8" id="KW-0521">NADP</keyword>
<accession>A0A285D0H2</accession>
<feature type="domain" description="DHFR" evidence="10">
    <location>
        <begin position="1"/>
        <end position="159"/>
    </location>
</feature>
<dbReference type="PIRSF" id="PIRSF000194">
    <property type="entry name" value="DHFR"/>
    <property type="match status" value="1"/>
</dbReference>
<comment type="pathway">
    <text evidence="1 8">Cofactor biosynthesis; tetrahydrofolate biosynthesis; 5,6,7,8-tetrahydrofolate from 7,8-dihydrofolate: step 1/1.</text>
</comment>
<evidence type="ECO:0000256" key="6">
    <source>
        <dbReference type="ARBA" id="ARBA00023002"/>
    </source>
</evidence>
<dbReference type="UniPathway" id="UPA00077">
    <property type="reaction ID" value="UER00158"/>
</dbReference>
<dbReference type="OrthoDB" id="9804315at2"/>
<dbReference type="PRINTS" id="PR00070">
    <property type="entry name" value="DHFR"/>
</dbReference>
<dbReference type="InterPro" id="IPR017925">
    <property type="entry name" value="DHFR_CS"/>
</dbReference>
<dbReference type="GO" id="GO:0046654">
    <property type="term" value="P:tetrahydrofolate biosynthetic process"/>
    <property type="evidence" value="ECO:0007669"/>
    <property type="project" value="UniProtKB-UniPathway"/>
</dbReference>
<evidence type="ECO:0000256" key="8">
    <source>
        <dbReference type="PIRNR" id="PIRNR000194"/>
    </source>
</evidence>
<dbReference type="Pfam" id="PF00186">
    <property type="entry name" value="DHFR_1"/>
    <property type="match status" value="1"/>
</dbReference>
<evidence type="ECO:0000256" key="5">
    <source>
        <dbReference type="ARBA" id="ARBA00022857"/>
    </source>
</evidence>
<dbReference type="CDD" id="cd00209">
    <property type="entry name" value="DHFR"/>
    <property type="match status" value="1"/>
</dbReference>
<evidence type="ECO:0000256" key="3">
    <source>
        <dbReference type="ARBA" id="ARBA00012856"/>
    </source>
</evidence>
<dbReference type="InterPro" id="IPR024072">
    <property type="entry name" value="DHFR-like_dom_sf"/>
</dbReference>
<dbReference type="PANTHER" id="PTHR48069:SF3">
    <property type="entry name" value="DIHYDROFOLATE REDUCTASE"/>
    <property type="match status" value="1"/>
</dbReference>
<dbReference type="EMBL" id="OAOQ01000013">
    <property type="protein sequence ID" value="SNX72796.1"/>
    <property type="molecule type" value="Genomic_DNA"/>
</dbReference>
<comment type="function">
    <text evidence="7 8">Key enzyme in folate metabolism. Catalyzes an essential reaction for de novo glycine and purine synthesis, and for DNA precursor synthesis.</text>
</comment>
<dbReference type="InterPro" id="IPR012259">
    <property type="entry name" value="DHFR"/>
</dbReference>
<dbReference type="GO" id="GO:0050661">
    <property type="term" value="F:NADP binding"/>
    <property type="evidence" value="ECO:0007669"/>
    <property type="project" value="InterPro"/>
</dbReference>
<dbReference type="Proteomes" id="UP000219467">
    <property type="component" value="Unassembled WGS sequence"/>
</dbReference>
<dbReference type="AlphaFoldDB" id="A0A285D0H2"/>
<dbReference type="GO" id="GO:0046655">
    <property type="term" value="P:folic acid metabolic process"/>
    <property type="evidence" value="ECO:0007669"/>
    <property type="project" value="TreeGrafter"/>
</dbReference>
<evidence type="ECO:0000256" key="9">
    <source>
        <dbReference type="RuleBase" id="RU004474"/>
    </source>
</evidence>
<reference evidence="12" key="1">
    <citation type="submission" date="2017-08" db="EMBL/GenBank/DDBJ databases">
        <authorList>
            <person name="Varghese N."/>
            <person name="Submissions S."/>
        </authorList>
    </citation>
    <scope>NUCLEOTIDE SEQUENCE [LARGE SCALE GENOMIC DNA]</scope>
    <source>
        <strain evidence="12">JA234</strain>
    </source>
</reference>
<comment type="catalytic activity">
    <reaction evidence="8">
        <text>(6S)-5,6,7,8-tetrahydrofolate + NADP(+) = 7,8-dihydrofolate + NADPH + H(+)</text>
        <dbReference type="Rhea" id="RHEA:15009"/>
        <dbReference type="ChEBI" id="CHEBI:15378"/>
        <dbReference type="ChEBI" id="CHEBI:57451"/>
        <dbReference type="ChEBI" id="CHEBI:57453"/>
        <dbReference type="ChEBI" id="CHEBI:57783"/>
        <dbReference type="ChEBI" id="CHEBI:58349"/>
        <dbReference type="EC" id="1.5.1.3"/>
    </reaction>
</comment>